<dbReference type="SUPFAM" id="SSF110069">
    <property type="entry name" value="ApaG-like"/>
    <property type="match status" value="1"/>
</dbReference>
<keyword evidence="3" id="KW-1185">Reference proteome</keyword>
<dbReference type="GO" id="GO:0070987">
    <property type="term" value="P:error-free translesion synthesis"/>
    <property type="evidence" value="ECO:0007669"/>
    <property type="project" value="TreeGrafter"/>
</dbReference>
<dbReference type="RefSeq" id="WP_088388598.1">
    <property type="nucleotide sequence ID" value="NZ_NIOF01000023.1"/>
</dbReference>
<evidence type="ECO:0000259" key="1">
    <source>
        <dbReference type="PROSITE" id="PS51087"/>
    </source>
</evidence>
<dbReference type="AlphaFoldDB" id="A0A2D0ALT6"/>
<feature type="domain" description="ApaG" evidence="1">
    <location>
        <begin position="1"/>
        <end position="124"/>
    </location>
</feature>
<dbReference type="EMBL" id="NIOF01000023">
    <property type="protein sequence ID" value="OWQ83122.1"/>
    <property type="molecule type" value="Genomic_DNA"/>
</dbReference>
<protein>
    <submittedName>
        <fullName evidence="2">Co2+/Mg2+ efflux protein ApaG</fullName>
    </submittedName>
</protein>
<dbReference type="PROSITE" id="PS51087">
    <property type="entry name" value="APAG"/>
    <property type="match status" value="1"/>
</dbReference>
<dbReference type="PANTHER" id="PTHR14289">
    <property type="entry name" value="F-BOX ONLY PROTEIN 3"/>
    <property type="match status" value="1"/>
</dbReference>
<dbReference type="OrthoDB" id="9795226at2"/>
<gene>
    <name evidence="2" type="ORF">CDN99_26905</name>
</gene>
<name>A0A2D0ALT6_9BURK</name>
<organism evidence="2 3">
    <name type="scientific">Roseateles aquatilis</name>
    <dbReference type="NCBI Taxonomy" id="431061"/>
    <lineage>
        <taxon>Bacteria</taxon>
        <taxon>Pseudomonadati</taxon>
        <taxon>Pseudomonadota</taxon>
        <taxon>Betaproteobacteria</taxon>
        <taxon>Burkholderiales</taxon>
        <taxon>Sphaerotilaceae</taxon>
        <taxon>Roseateles</taxon>
    </lineage>
</organism>
<dbReference type="Proteomes" id="UP000197468">
    <property type="component" value="Unassembled WGS sequence"/>
</dbReference>
<dbReference type="InterPro" id="IPR007474">
    <property type="entry name" value="ApaG_domain"/>
</dbReference>
<proteinExistence type="predicted"/>
<comment type="caution">
    <text evidence="2">The sequence shown here is derived from an EMBL/GenBank/DDBJ whole genome shotgun (WGS) entry which is preliminary data.</text>
</comment>
<dbReference type="InterPro" id="IPR036767">
    <property type="entry name" value="ApaG_sf"/>
</dbReference>
<reference evidence="2 3" key="1">
    <citation type="journal article" date="2008" name="Int. J. Syst. Evol. Microbiol.">
        <title>Description of Roseateles aquatilis sp. nov. and Roseateles terrae sp. nov., in the class Betaproteobacteria, and emended description of the genus Roseateles.</title>
        <authorList>
            <person name="Gomila M."/>
            <person name="Bowien B."/>
            <person name="Falsen E."/>
            <person name="Moore E.R."/>
            <person name="Lalucat J."/>
        </authorList>
    </citation>
    <scope>NUCLEOTIDE SEQUENCE [LARGE SCALE GENOMIC DNA]</scope>
    <source>
        <strain evidence="2 3">CCUG 48205</strain>
    </source>
</reference>
<dbReference type="NCBIfam" id="NF003967">
    <property type="entry name" value="PRK05461.1"/>
    <property type="match status" value="1"/>
</dbReference>
<evidence type="ECO:0000313" key="3">
    <source>
        <dbReference type="Proteomes" id="UP000197468"/>
    </source>
</evidence>
<accession>A0A2D0ALT6</accession>
<sequence>MAHPHFHCSVAVEPLAEQTFPERGEYAFTYTLTIENRGDITAQLVGRHWTIVDANGAEQEVHGLAVVGHQPLLQPGEKFQYSSWAQIATKQGTMSGRFLCVTDKADVFYADVPEFLLADVGSLH</sequence>
<dbReference type="PANTHER" id="PTHR14289:SF16">
    <property type="entry name" value="POLYMERASE DELTA-INTERACTING PROTEIN 2"/>
    <property type="match status" value="1"/>
</dbReference>
<dbReference type="Pfam" id="PF04379">
    <property type="entry name" value="DUF525"/>
    <property type="match status" value="1"/>
</dbReference>
<dbReference type="Gene3D" id="2.60.40.1470">
    <property type="entry name" value="ApaG domain"/>
    <property type="match status" value="1"/>
</dbReference>
<evidence type="ECO:0000313" key="2">
    <source>
        <dbReference type="EMBL" id="OWQ83122.1"/>
    </source>
</evidence>